<evidence type="ECO:0008006" key="2">
    <source>
        <dbReference type="Google" id="ProtNLM"/>
    </source>
</evidence>
<comment type="caution">
    <text evidence="1">The sequence shown here is derived from an EMBL/GenBank/DDBJ whole genome shotgun (WGS) entry which is preliminary data.</text>
</comment>
<name>X1GSL4_9ZZZZ</name>
<protein>
    <recommendedName>
        <fullName evidence="2">Wzt C-terminal domain-containing protein</fullName>
    </recommendedName>
</protein>
<gene>
    <name evidence="1" type="ORF">S03H2_15800</name>
</gene>
<feature type="non-terminal residue" evidence="1">
    <location>
        <position position="1"/>
    </location>
</feature>
<organism evidence="1">
    <name type="scientific">marine sediment metagenome</name>
    <dbReference type="NCBI Taxonomy" id="412755"/>
    <lineage>
        <taxon>unclassified sequences</taxon>
        <taxon>metagenomes</taxon>
        <taxon>ecological metagenomes</taxon>
    </lineage>
</organism>
<reference evidence="1" key="1">
    <citation type="journal article" date="2014" name="Front. Microbiol.">
        <title>High frequency of phylogenetically diverse reductive dehalogenase-homologous genes in deep subseafloor sedimentary metagenomes.</title>
        <authorList>
            <person name="Kawai M."/>
            <person name="Futagami T."/>
            <person name="Toyoda A."/>
            <person name="Takaki Y."/>
            <person name="Nishi S."/>
            <person name="Hori S."/>
            <person name="Arai W."/>
            <person name="Tsubouchi T."/>
            <person name="Morono Y."/>
            <person name="Uchiyama I."/>
            <person name="Ito T."/>
            <person name="Fujiyama A."/>
            <person name="Inagaki F."/>
            <person name="Takami H."/>
        </authorList>
    </citation>
    <scope>NUCLEOTIDE SEQUENCE</scope>
    <source>
        <strain evidence="1">Expedition CK06-06</strain>
    </source>
</reference>
<proteinExistence type="predicted"/>
<dbReference type="EMBL" id="BARU01008040">
    <property type="protein sequence ID" value="GAH35973.1"/>
    <property type="molecule type" value="Genomic_DNA"/>
</dbReference>
<evidence type="ECO:0000313" key="1">
    <source>
        <dbReference type="EMBL" id="GAH35973.1"/>
    </source>
</evidence>
<accession>X1GSL4</accession>
<dbReference type="AlphaFoldDB" id="X1GSL4"/>
<sequence>TRKGGARVRRLFTTNRLDFVDAAGDTVLLLRDVKEPIKLYETGDFTPERVFREVYNGQLTFLGSDSIPTSAEVGGKLPFCTYWRRVGRIDRYYLTEFTLVDEHGRAVAQLRRYLCYTFYPVHDWRVGDTVRETYNLVIPTNVKPGSYALCLRVLEAKGRKLREARPENPELLKRKGIIRLGRFEVVSPAR</sequence>